<accession>B8HST4</accession>
<dbReference type="OrthoDB" id="565261at2"/>
<dbReference type="STRING" id="395961.Cyan7425_0339"/>
<name>B8HST4_CYAP4</name>
<proteinExistence type="predicted"/>
<gene>
    <name evidence="1" type="ordered locus">Cyan7425_0339</name>
</gene>
<dbReference type="AlphaFoldDB" id="B8HST4"/>
<dbReference type="eggNOG" id="ENOG50347HD">
    <property type="taxonomic scope" value="Bacteria"/>
</dbReference>
<evidence type="ECO:0000313" key="1">
    <source>
        <dbReference type="EMBL" id="ACL42731.1"/>
    </source>
</evidence>
<sequence>MASLFDENFKYTKRADEISRELQGWLHSFYAELLEEGFSPREVTVLVTNAVTKIENDLVVEWEATQAACHR</sequence>
<dbReference type="HOGENOM" id="CLU_189265_0_0_3"/>
<dbReference type="EMBL" id="CP001344">
    <property type="protein sequence ID" value="ACL42731.1"/>
    <property type="molecule type" value="Genomic_DNA"/>
</dbReference>
<protein>
    <submittedName>
        <fullName evidence="1">Uncharacterized protein</fullName>
    </submittedName>
</protein>
<dbReference type="KEGG" id="cyn:Cyan7425_0339"/>
<reference evidence="1" key="1">
    <citation type="submission" date="2009-01" db="EMBL/GenBank/DDBJ databases">
        <title>Complete sequence of chromosome Cyanothece sp. PCC 7425.</title>
        <authorList>
            <consortium name="US DOE Joint Genome Institute"/>
            <person name="Lucas S."/>
            <person name="Copeland A."/>
            <person name="Lapidus A."/>
            <person name="Glavina del Rio T."/>
            <person name="Dalin E."/>
            <person name="Tice H."/>
            <person name="Bruce D."/>
            <person name="Goodwin L."/>
            <person name="Pitluck S."/>
            <person name="Sims D."/>
            <person name="Meineke L."/>
            <person name="Brettin T."/>
            <person name="Detter J.C."/>
            <person name="Han C."/>
            <person name="Larimer F."/>
            <person name="Land M."/>
            <person name="Hauser L."/>
            <person name="Kyrpides N."/>
            <person name="Ovchinnikova G."/>
            <person name="Liberton M."/>
            <person name="Stoeckel J."/>
            <person name="Banerjee A."/>
            <person name="Singh A."/>
            <person name="Page L."/>
            <person name="Sato H."/>
            <person name="Zhao L."/>
            <person name="Sherman L."/>
            <person name="Pakrasi H."/>
            <person name="Richardson P."/>
        </authorList>
    </citation>
    <scope>NUCLEOTIDE SEQUENCE</scope>
    <source>
        <strain evidence="1">PCC 7425</strain>
    </source>
</reference>
<organism evidence="1">
    <name type="scientific">Cyanothece sp. (strain PCC 7425 / ATCC 29141)</name>
    <dbReference type="NCBI Taxonomy" id="395961"/>
    <lineage>
        <taxon>Bacteria</taxon>
        <taxon>Bacillati</taxon>
        <taxon>Cyanobacteriota</taxon>
        <taxon>Cyanophyceae</taxon>
        <taxon>Gomontiellales</taxon>
        <taxon>Cyanothecaceae</taxon>
        <taxon>Cyanothece</taxon>
    </lineage>
</organism>